<evidence type="ECO:0000256" key="1">
    <source>
        <dbReference type="ARBA" id="ARBA00006654"/>
    </source>
</evidence>
<dbReference type="InterPro" id="IPR004843">
    <property type="entry name" value="Calcineurin-like_PHP"/>
</dbReference>
<name>A0A1R4B4W2_9VIBR</name>
<keyword evidence="4 5" id="KW-0547">Nucleotide-binding</keyword>
<evidence type="ECO:0000313" key="9">
    <source>
        <dbReference type="Proteomes" id="UP000189475"/>
    </source>
</evidence>
<feature type="domain" description="Calcineurin-like phosphoesterase" evidence="6">
    <location>
        <begin position="38"/>
        <end position="257"/>
    </location>
</feature>
<gene>
    <name evidence="8" type="primary">yfkN_2</name>
    <name evidence="8" type="ORF">VPAL9027_01947</name>
</gene>
<dbReference type="Pfam" id="PF02872">
    <property type="entry name" value="5_nucleotid_C"/>
    <property type="match status" value="1"/>
</dbReference>
<dbReference type="OrthoDB" id="9803927at2"/>
<dbReference type="GO" id="GO:0009166">
    <property type="term" value="P:nucleotide catabolic process"/>
    <property type="evidence" value="ECO:0007669"/>
    <property type="project" value="InterPro"/>
</dbReference>
<dbReference type="PROSITE" id="PS51257">
    <property type="entry name" value="PROKAR_LIPOPROTEIN"/>
    <property type="match status" value="1"/>
</dbReference>
<dbReference type="Proteomes" id="UP000189475">
    <property type="component" value="Unassembled WGS sequence"/>
</dbReference>
<sequence length="561" mass="61751">MTLNRLMLGIAFALSLSGCNTDTEQAIDCEQAESCIKFTILHTNDNHGRFWKNDHEEYGMSARKTLINRIRDEVASNGGSTLVFSGGDINTGVPQSDLLDAEPDFIGMSDIGYDAMAVGNHEFDNTLDILEKQRAWANFPMLAANIYNKSTNTRYFDPYKIFKVQGLNIAIVGLTTQDTAKIANPKYTESLEFRNPTTELKTVIQELDDNDSADLVFAVTHMGHYLNAMHGANAPGDVTLARNMEPGELDGIIGGHSQNPVCMEPGSNDKEYAAFKPGDDCMPDRQNGAWIMQAYEWGKYVGRADFEYYNDELHLASYALIPVNMRKLDTEGERTDEFAQAYIQEDPVLFDRLNYFQKQGEEKLSEKLSSTNGLLDGERSSVRFKQTNLGVLVARAQSNGIADFGIVNGGGLRASIAAGDITYNDVLTVQPFGNQVALKTMTGTDLEDYLSDVATIQQNSGGYAQFDGIDMTVDCINKTVAISEIDGKSYTPSNTYTFSVPDYNANGGDGYPQLDYQPTGNVDSVVLYNYLKEHPAIDVTEYDPSSHIVYINSSSTDGCAP</sequence>
<dbReference type="GO" id="GO:0008768">
    <property type="term" value="F:UDP-sugar diphosphatase activity"/>
    <property type="evidence" value="ECO:0007669"/>
    <property type="project" value="TreeGrafter"/>
</dbReference>
<dbReference type="PANTHER" id="PTHR11575">
    <property type="entry name" value="5'-NUCLEOTIDASE-RELATED"/>
    <property type="match status" value="1"/>
</dbReference>
<dbReference type="SUPFAM" id="SSF56300">
    <property type="entry name" value="Metallo-dependent phosphatases"/>
    <property type="match status" value="1"/>
</dbReference>
<dbReference type="SUPFAM" id="SSF55816">
    <property type="entry name" value="5'-nucleotidase (syn. UDP-sugar hydrolase), C-terminal domain"/>
    <property type="match status" value="1"/>
</dbReference>
<dbReference type="AlphaFoldDB" id="A0A1R4B4W2"/>
<dbReference type="NCBIfam" id="NF007109">
    <property type="entry name" value="PRK09558.1"/>
    <property type="match status" value="1"/>
</dbReference>
<evidence type="ECO:0000256" key="5">
    <source>
        <dbReference type="RuleBase" id="RU362119"/>
    </source>
</evidence>
<dbReference type="InterPro" id="IPR036907">
    <property type="entry name" value="5'-Nucleotdase_C_sf"/>
</dbReference>
<comment type="similarity">
    <text evidence="1 5">Belongs to the 5'-nucleotidase family.</text>
</comment>
<dbReference type="PRINTS" id="PR01607">
    <property type="entry name" value="APYRASEFAMLY"/>
</dbReference>
<keyword evidence="3" id="KW-0732">Signal</keyword>
<dbReference type="InterPro" id="IPR006179">
    <property type="entry name" value="5_nucleotidase/apyrase"/>
</dbReference>
<keyword evidence="2" id="KW-0479">Metal-binding</keyword>
<dbReference type="InterPro" id="IPR029052">
    <property type="entry name" value="Metallo-depent_PP-like"/>
</dbReference>
<evidence type="ECO:0000256" key="2">
    <source>
        <dbReference type="ARBA" id="ARBA00022723"/>
    </source>
</evidence>
<dbReference type="GO" id="GO:0046872">
    <property type="term" value="F:metal ion binding"/>
    <property type="evidence" value="ECO:0007669"/>
    <property type="project" value="UniProtKB-KW"/>
</dbReference>
<dbReference type="STRING" id="1918946.VPAL9027_01947"/>
<dbReference type="EMBL" id="FUFT01000005">
    <property type="protein sequence ID" value="SJL83968.1"/>
    <property type="molecule type" value="Genomic_DNA"/>
</dbReference>
<evidence type="ECO:0000259" key="6">
    <source>
        <dbReference type="Pfam" id="PF00149"/>
    </source>
</evidence>
<dbReference type="Gene3D" id="3.90.780.10">
    <property type="entry name" value="5'-Nucleotidase, C-terminal domain"/>
    <property type="match status" value="1"/>
</dbReference>
<keyword evidence="5" id="KW-0378">Hydrolase</keyword>
<protein>
    <submittedName>
        <fullName evidence="8">Trifunctional nucleotide phosphoesterase protein YfkN</fullName>
    </submittedName>
</protein>
<evidence type="ECO:0000259" key="7">
    <source>
        <dbReference type="Pfam" id="PF02872"/>
    </source>
</evidence>
<dbReference type="PANTHER" id="PTHR11575:SF46">
    <property type="entry name" value="PROTEIN USHA"/>
    <property type="match status" value="1"/>
</dbReference>
<dbReference type="Gene3D" id="3.60.21.10">
    <property type="match status" value="1"/>
</dbReference>
<organism evidence="8 9">
    <name type="scientific">Vibrio palustris</name>
    <dbReference type="NCBI Taxonomy" id="1918946"/>
    <lineage>
        <taxon>Bacteria</taxon>
        <taxon>Pseudomonadati</taxon>
        <taxon>Pseudomonadota</taxon>
        <taxon>Gammaproteobacteria</taxon>
        <taxon>Vibrionales</taxon>
        <taxon>Vibrionaceae</taxon>
        <taxon>Vibrio</taxon>
    </lineage>
</organism>
<feature type="domain" description="5'-Nucleotidase C-terminal" evidence="7">
    <location>
        <begin position="376"/>
        <end position="514"/>
    </location>
</feature>
<dbReference type="InterPro" id="IPR006146">
    <property type="entry name" value="5'-Nucleotdase_CS"/>
</dbReference>
<dbReference type="GO" id="GO:0008253">
    <property type="term" value="F:5'-nucleotidase activity"/>
    <property type="evidence" value="ECO:0007669"/>
    <property type="project" value="TreeGrafter"/>
</dbReference>
<reference evidence="8 9" key="1">
    <citation type="submission" date="2017-02" db="EMBL/GenBank/DDBJ databases">
        <authorList>
            <person name="Peterson S.W."/>
        </authorList>
    </citation>
    <scope>NUCLEOTIDE SEQUENCE [LARGE SCALE GENOMIC DNA]</scope>
    <source>
        <strain evidence="8 9">CECT 9027</strain>
    </source>
</reference>
<dbReference type="PROSITE" id="PS00786">
    <property type="entry name" value="5_NUCLEOTIDASE_2"/>
    <property type="match status" value="1"/>
</dbReference>
<proteinExistence type="inferred from homology"/>
<evidence type="ECO:0000313" key="8">
    <source>
        <dbReference type="EMBL" id="SJL83968.1"/>
    </source>
</evidence>
<evidence type="ECO:0000256" key="4">
    <source>
        <dbReference type="ARBA" id="ARBA00022741"/>
    </source>
</evidence>
<dbReference type="InterPro" id="IPR008334">
    <property type="entry name" value="5'-Nucleotdase_C"/>
</dbReference>
<dbReference type="Pfam" id="PF00149">
    <property type="entry name" value="Metallophos"/>
    <property type="match status" value="1"/>
</dbReference>
<dbReference type="GO" id="GO:0000166">
    <property type="term" value="F:nucleotide binding"/>
    <property type="evidence" value="ECO:0007669"/>
    <property type="project" value="UniProtKB-KW"/>
</dbReference>
<keyword evidence="9" id="KW-1185">Reference proteome</keyword>
<dbReference type="GO" id="GO:0030288">
    <property type="term" value="C:outer membrane-bounded periplasmic space"/>
    <property type="evidence" value="ECO:0007669"/>
    <property type="project" value="TreeGrafter"/>
</dbReference>
<evidence type="ECO:0000256" key="3">
    <source>
        <dbReference type="ARBA" id="ARBA00022729"/>
    </source>
</evidence>
<accession>A0A1R4B4W2</accession>
<dbReference type="RefSeq" id="WP_077314369.1">
    <property type="nucleotide sequence ID" value="NZ_AP024888.1"/>
</dbReference>